<dbReference type="InterPro" id="IPR012000">
    <property type="entry name" value="Thiamin_PyroP_enz_cen_dom"/>
</dbReference>
<keyword evidence="8 11" id="KW-0786">Thiamine pyrophosphate</keyword>
<dbReference type="Gene3D" id="3.40.50.970">
    <property type="match status" value="2"/>
</dbReference>
<dbReference type="InterPro" id="IPR012001">
    <property type="entry name" value="Thiamin_PyroP_enz_TPP-bd_dom"/>
</dbReference>
<evidence type="ECO:0000256" key="8">
    <source>
        <dbReference type="ARBA" id="ARBA00023052"/>
    </source>
</evidence>
<name>A0ABW8UX58_9RHOB</name>
<feature type="domain" description="Thiamine pyrophosphate enzyme TPP-binding" evidence="13">
    <location>
        <begin position="405"/>
        <end position="556"/>
    </location>
</feature>
<dbReference type="SUPFAM" id="SSF52518">
    <property type="entry name" value="Thiamin diphosphate-binding fold (THDP-binding)"/>
    <property type="match status" value="2"/>
</dbReference>
<dbReference type="Proteomes" id="UP001627408">
    <property type="component" value="Unassembled WGS sequence"/>
</dbReference>
<evidence type="ECO:0000259" key="13">
    <source>
        <dbReference type="Pfam" id="PF02775"/>
    </source>
</evidence>
<evidence type="ECO:0000256" key="5">
    <source>
        <dbReference type="ARBA" id="ARBA00022679"/>
    </source>
</evidence>
<keyword evidence="5 15" id="KW-0808">Transferase</keyword>
<dbReference type="EC" id="2.3.3.15" evidence="4 10"/>
<dbReference type="InterPro" id="IPR011766">
    <property type="entry name" value="TPP_enzyme_TPP-bd"/>
</dbReference>
<dbReference type="InterPro" id="IPR017820">
    <property type="entry name" value="Sulphoacetald_Actrfrase"/>
</dbReference>
<feature type="domain" description="Thiamine pyrophosphate enzyme central" evidence="12">
    <location>
        <begin position="187"/>
        <end position="324"/>
    </location>
</feature>
<keyword evidence="9 15" id="KW-0012">Acyltransferase</keyword>
<proteinExistence type="inferred from homology"/>
<evidence type="ECO:0000256" key="4">
    <source>
        <dbReference type="ARBA" id="ARBA00012971"/>
    </source>
</evidence>
<dbReference type="Gene3D" id="3.40.50.1220">
    <property type="entry name" value="TPP-binding domain"/>
    <property type="match status" value="1"/>
</dbReference>
<evidence type="ECO:0000256" key="6">
    <source>
        <dbReference type="ARBA" id="ARBA00022723"/>
    </source>
</evidence>
<comment type="cofactor">
    <cofactor evidence="2">
        <name>thiamine diphosphate</name>
        <dbReference type="ChEBI" id="CHEBI:58937"/>
    </cofactor>
</comment>
<keyword evidence="7" id="KW-0460">Magnesium</keyword>
<dbReference type="NCBIfam" id="TIGR03457">
    <property type="entry name" value="sulphoacet_xsc"/>
    <property type="match status" value="1"/>
</dbReference>
<evidence type="ECO:0000259" key="12">
    <source>
        <dbReference type="Pfam" id="PF00205"/>
    </source>
</evidence>
<evidence type="ECO:0000256" key="9">
    <source>
        <dbReference type="ARBA" id="ARBA00023315"/>
    </source>
</evidence>
<comment type="cofactor">
    <cofactor evidence="1">
        <name>Mg(2+)</name>
        <dbReference type="ChEBI" id="CHEBI:18420"/>
    </cofactor>
</comment>
<evidence type="ECO:0000259" key="14">
    <source>
        <dbReference type="Pfam" id="PF02776"/>
    </source>
</evidence>
<comment type="caution">
    <text evidence="15">The sequence shown here is derived from an EMBL/GenBank/DDBJ whole genome shotgun (WGS) entry which is preliminary data.</text>
</comment>
<dbReference type="PANTHER" id="PTHR18968:SF13">
    <property type="entry name" value="ACETOLACTATE SYNTHASE CATALYTIC SUBUNIT, MITOCHONDRIAL"/>
    <property type="match status" value="1"/>
</dbReference>
<dbReference type="NCBIfam" id="NF005713">
    <property type="entry name" value="PRK07525.1"/>
    <property type="match status" value="1"/>
</dbReference>
<dbReference type="InterPro" id="IPR029035">
    <property type="entry name" value="DHS-like_NAD/FAD-binding_dom"/>
</dbReference>
<accession>A0ABW8UX58</accession>
<reference evidence="15 16" key="1">
    <citation type="submission" date="2024-08" db="EMBL/GenBank/DDBJ databases">
        <title>Tateyamaria sp. nov., isolated from marine algae.</title>
        <authorList>
            <person name="Choi B.J."/>
            <person name="Kim J.M."/>
            <person name="Lee J.K."/>
            <person name="Choi D.G."/>
            <person name="Bayburt H."/>
            <person name="Baek J.H."/>
            <person name="Han D.M."/>
            <person name="Jeon C.O."/>
        </authorList>
    </citation>
    <scope>NUCLEOTIDE SEQUENCE [LARGE SCALE GENOMIC DNA]</scope>
    <source>
        <strain evidence="15 16">KMU-156</strain>
    </source>
</reference>
<comment type="similarity">
    <text evidence="3 11">Belongs to the TPP enzyme family.</text>
</comment>
<gene>
    <name evidence="15" type="primary">xsc</name>
    <name evidence="15" type="ORF">ACERZ8_07630</name>
</gene>
<evidence type="ECO:0000256" key="2">
    <source>
        <dbReference type="ARBA" id="ARBA00001964"/>
    </source>
</evidence>
<evidence type="ECO:0000256" key="11">
    <source>
        <dbReference type="RuleBase" id="RU362132"/>
    </source>
</evidence>
<feature type="domain" description="Thiamine pyrophosphate enzyme N-terminal TPP-binding" evidence="14">
    <location>
        <begin position="3"/>
        <end position="119"/>
    </location>
</feature>
<dbReference type="Pfam" id="PF02775">
    <property type="entry name" value="TPP_enzyme_C"/>
    <property type="match status" value="1"/>
</dbReference>
<keyword evidence="6" id="KW-0479">Metal-binding</keyword>
<dbReference type="PROSITE" id="PS00187">
    <property type="entry name" value="TPP_ENZYMES"/>
    <property type="match status" value="1"/>
</dbReference>
<keyword evidence="16" id="KW-1185">Reference proteome</keyword>
<sequence>MKMTTEEAFVKTLQMHGIDNAFGIIGSAMMPISDIFPDAGIKFWDCAHETSGGMMADGFTRATGKMCMMIAQNGPGITNFVTAVKTAYWNHTPLLLVTPQAANKTIGQGGFQEMEQMHLFADCVAYQEEVRDPSRIAETLNRVIMQAKRASGPAQINIPRDFWTQVIDVDLPAIVDFELPQGGEQAVQNAADLLSSAKFPVILNGAGAVLSVGGIEASRVLAEKLDAPVCVGYQHNDAFPGNHPLFAGPLGYNGSKAGMQLIAQADVVLCLGTRLNPFSTLPGYGIDYWPTDAKIIQVDINPDRIGLTKKVTVGIVGDAAKVAKGITERLADDAGDTNRSDRKNTIATTKSAWAQELTSMNEEQDDPGTDWNVRARAAKPDWMSPRMAWRAIQKSLPVEAIISSDIGNNCAIGNAYPSFNESRKYLAPGLFGPCGYGLPSIVGAKIGKPDTPVVGFAGDGAFGISVNELTAIGRGDWPAITQIVFRNYQWGAEKRNSTLWFDDNFVGTELDEDVSYAGIAKACGLKGVVARTQDELTEALAQAIKDQMENGVTTLIEAMINQELGDPFRRDAMKKPVAVAGISKDDMRQQVGA</sequence>
<dbReference type="Pfam" id="PF02776">
    <property type="entry name" value="TPP_enzyme_N"/>
    <property type="match status" value="1"/>
</dbReference>
<dbReference type="CDD" id="cd07035">
    <property type="entry name" value="TPP_PYR_POX_like"/>
    <property type="match status" value="1"/>
</dbReference>
<evidence type="ECO:0000256" key="3">
    <source>
        <dbReference type="ARBA" id="ARBA00007812"/>
    </source>
</evidence>
<dbReference type="SUPFAM" id="SSF52467">
    <property type="entry name" value="DHS-like NAD/FAD-binding domain"/>
    <property type="match status" value="1"/>
</dbReference>
<dbReference type="InterPro" id="IPR029061">
    <property type="entry name" value="THDP-binding"/>
</dbReference>
<organism evidence="15 16">
    <name type="scientific">Tateyamaria armeniaca</name>
    <dbReference type="NCBI Taxonomy" id="2518930"/>
    <lineage>
        <taxon>Bacteria</taxon>
        <taxon>Pseudomonadati</taxon>
        <taxon>Pseudomonadota</taxon>
        <taxon>Alphaproteobacteria</taxon>
        <taxon>Rhodobacterales</taxon>
        <taxon>Roseobacteraceae</taxon>
        <taxon>Tateyamaria</taxon>
    </lineage>
</organism>
<protein>
    <recommendedName>
        <fullName evidence="4 10">Sulfoacetaldehyde acetyltransferase</fullName>
        <ecNumber evidence="4 10">2.3.3.15</ecNumber>
    </recommendedName>
</protein>
<dbReference type="GO" id="GO:0050487">
    <property type="term" value="F:sulfoacetaldehyde acetyltransferase activity"/>
    <property type="evidence" value="ECO:0007669"/>
    <property type="project" value="UniProtKB-EC"/>
</dbReference>
<dbReference type="InterPro" id="IPR045229">
    <property type="entry name" value="TPP_enz"/>
</dbReference>
<evidence type="ECO:0000256" key="1">
    <source>
        <dbReference type="ARBA" id="ARBA00001946"/>
    </source>
</evidence>
<dbReference type="RefSeq" id="WP_407591651.1">
    <property type="nucleotide sequence ID" value="NZ_JBHDIY010000002.1"/>
</dbReference>
<dbReference type="InterPro" id="IPR000399">
    <property type="entry name" value="TPP-bd_CS"/>
</dbReference>
<dbReference type="Pfam" id="PF00205">
    <property type="entry name" value="TPP_enzyme_M"/>
    <property type="match status" value="1"/>
</dbReference>
<dbReference type="EMBL" id="JBHDIY010000002">
    <property type="protein sequence ID" value="MFL4469743.1"/>
    <property type="molecule type" value="Genomic_DNA"/>
</dbReference>
<dbReference type="PANTHER" id="PTHR18968">
    <property type="entry name" value="THIAMINE PYROPHOSPHATE ENZYMES"/>
    <property type="match status" value="1"/>
</dbReference>
<evidence type="ECO:0000313" key="15">
    <source>
        <dbReference type="EMBL" id="MFL4469743.1"/>
    </source>
</evidence>
<evidence type="ECO:0000256" key="7">
    <source>
        <dbReference type="ARBA" id="ARBA00022842"/>
    </source>
</evidence>
<evidence type="ECO:0000256" key="10">
    <source>
        <dbReference type="NCBIfam" id="TIGR03457"/>
    </source>
</evidence>
<evidence type="ECO:0000313" key="16">
    <source>
        <dbReference type="Proteomes" id="UP001627408"/>
    </source>
</evidence>